<evidence type="ECO:0000313" key="2">
    <source>
        <dbReference type="EMBL" id="KAH7073192.1"/>
    </source>
</evidence>
<keyword evidence="3" id="KW-1185">Reference proteome</keyword>
<feature type="non-terminal residue" evidence="2">
    <location>
        <position position="1"/>
    </location>
</feature>
<organism evidence="2 3">
    <name type="scientific">Paraphoma chrysanthemicola</name>
    <dbReference type="NCBI Taxonomy" id="798071"/>
    <lineage>
        <taxon>Eukaryota</taxon>
        <taxon>Fungi</taxon>
        <taxon>Dikarya</taxon>
        <taxon>Ascomycota</taxon>
        <taxon>Pezizomycotina</taxon>
        <taxon>Dothideomycetes</taxon>
        <taxon>Pleosporomycetidae</taxon>
        <taxon>Pleosporales</taxon>
        <taxon>Pleosporineae</taxon>
        <taxon>Phaeosphaeriaceae</taxon>
        <taxon>Paraphoma</taxon>
    </lineage>
</organism>
<evidence type="ECO:0008006" key="4">
    <source>
        <dbReference type="Google" id="ProtNLM"/>
    </source>
</evidence>
<reference evidence="2" key="1">
    <citation type="journal article" date="2021" name="Nat. Commun.">
        <title>Genetic determinants of endophytism in the Arabidopsis root mycobiome.</title>
        <authorList>
            <person name="Mesny F."/>
            <person name="Miyauchi S."/>
            <person name="Thiergart T."/>
            <person name="Pickel B."/>
            <person name="Atanasova L."/>
            <person name="Karlsson M."/>
            <person name="Huettel B."/>
            <person name="Barry K.W."/>
            <person name="Haridas S."/>
            <person name="Chen C."/>
            <person name="Bauer D."/>
            <person name="Andreopoulos W."/>
            <person name="Pangilinan J."/>
            <person name="LaButti K."/>
            <person name="Riley R."/>
            <person name="Lipzen A."/>
            <person name="Clum A."/>
            <person name="Drula E."/>
            <person name="Henrissat B."/>
            <person name="Kohler A."/>
            <person name="Grigoriev I.V."/>
            <person name="Martin F.M."/>
            <person name="Hacquard S."/>
        </authorList>
    </citation>
    <scope>NUCLEOTIDE SEQUENCE</scope>
    <source>
        <strain evidence="2">MPI-SDFR-AT-0120</strain>
    </source>
</reference>
<name>A0A8K0QUG8_9PLEO</name>
<feature type="compositionally biased region" description="Basic and acidic residues" evidence="1">
    <location>
        <begin position="207"/>
        <end position="217"/>
    </location>
</feature>
<sequence>MSAQVTEKIKQASEPIYHATRTSLKLFEEVLLDLASHDKSCDFVEELTSRFRRWAAYVGALAVPRASLDCRLSGHRNLKEMVLDLIYMLQRNLQWAKAQNQRQRTITYPESTDNSKTSNDIVGLPAVESAISRLFVLSVAIRRSARQGHRKRPGEIDRDSIALCSLLLQKKYPHACKSLRNQLANSIHTRTMSLVHLQLHNDKLGHQRKDPVASDHHGHGRLSGSRTRDNVLATDPDVPLSPGSQDTRPSTVSPSAVERDYRAKQRPSSSIVSHGSMIWDNKDDDLPYPALPKRRAETAFVYCSICSDPLRASTLTEDKWRAHVDRDLEPYICLSESCKEPVRYFTKRGDWEDHMNLRHSKDWAQHTHTERWFCDIHHADDHKSDDAEFDEKEKLVDHLKSKHHLTASQVQGRSRRNRRIAKREPFTCPICHVVPVGIVDRLQEKPYQLLSAHIAGHLKALAFFSISYLDTTIDHGGSEATTSVELDDDDENDDPGKDMRIKQYQAAALDDIPVTKKFLDGRCRVDDTVFLDVPLLKEPYDWAYV</sequence>
<protein>
    <recommendedName>
        <fullName evidence="4">C2H2-type domain-containing protein</fullName>
    </recommendedName>
</protein>
<dbReference type="EMBL" id="JAGMVJ010000022">
    <property type="protein sequence ID" value="KAH7073192.1"/>
    <property type="molecule type" value="Genomic_DNA"/>
</dbReference>
<comment type="caution">
    <text evidence="2">The sequence shown here is derived from an EMBL/GenBank/DDBJ whole genome shotgun (WGS) entry which is preliminary data.</text>
</comment>
<proteinExistence type="predicted"/>
<dbReference type="Proteomes" id="UP000813461">
    <property type="component" value="Unassembled WGS sequence"/>
</dbReference>
<feature type="region of interest" description="Disordered" evidence="1">
    <location>
        <begin position="207"/>
        <end position="276"/>
    </location>
</feature>
<accession>A0A8K0QUG8</accession>
<dbReference type="AlphaFoldDB" id="A0A8K0QUG8"/>
<evidence type="ECO:0000313" key="3">
    <source>
        <dbReference type="Proteomes" id="UP000813461"/>
    </source>
</evidence>
<dbReference type="PANTHER" id="PTHR35391:SF7">
    <property type="entry name" value="C2H2-TYPE DOMAIN-CONTAINING PROTEIN"/>
    <property type="match status" value="1"/>
</dbReference>
<dbReference type="OrthoDB" id="4062651at2759"/>
<dbReference type="PANTHER" id="PTHR35391">
    <property type="entry name" value="C2H2-TYPE DOMAIN-CONTAINING PROTEIN-RELATED"/>
    <property type="match status" value="1"/>
</dbReference>
<evidence type="ECO:0000256" key="1">
    <source>
        <dbReference type="SAM" id="MobiDB-lite"/>
    </source>
</evidence>
<feature type="compositionally biased region" description="Polar residues" evidence="1">
    <location>
        <begin position="242"/>
        <end position="254"/>
    </location>
</feature>
<gene>
    <name evidence="2" type="ORF">FB567DRAFT_454282</name>
</gene>